<sequence length="291" mass="33020">MNGDVMASKVVSEDPFNLYEILNKTKESGSISKEDDLKYPPGFTPKEVTVEEAEAKDTEVIAEKVKERTHFTSNNLHEFNSVERISLNGSYCSKRVQEGGSILDLMDELVKVGQIRSKQERYGSVFNMQGANAFNNFISLASLIDFPLDGYAFTWAHKSATKMSKLDRFLISKGLMALFPHLLALCLDKHLSDHQGFDNLVEDTWMNLNIDEPNGMIKLKKKLQALKIIIKQWSKHSKKSSYKARISIHSKLSDIDKILHQGGRNEEILNKRSMLLKELHDINSIESMEVA</sequence>
<dbReference type="PANTHER" id="PTHR33710">
    <property type="entry name" value="BNAC02G09200D PROTEIN"/>
    <property type="match status" value="1"/>
</dbReference>
<gene>
    <name evidence="1" type="ORF">Tco_0774321</name>
</gene>
<reference evidence="1" key="1">
    <citation type="journal article" date="2022" name="Int. J. Mol. Sci.">
        <title>Draft Genome of Tanacetum Coccineum: Genomic Comparison of Closely Related Tanacetum-Family Plants.</title>
        <authorList>
            <person name="Yamashiro T."/>
            <person name="Shiraishi A."/>
            <person name="Nakayama K."/>
            <person name="Satake H."/>
        </authorList>
    </citation>
    <scope>NUCLEOTIDE SEQUENCE</scope>
</reference>
<reference evidence="1" key="2">
    <citation type="submission" date="2022-01" db="EMBL/GenBank/DDBJ databases">
        <authorList>
            <person name="Yamashiro T."/>
            <person name="Shiraishi A."/>
            <person name="Satake H."/>
            <person name="Nakayama K."/>
        </authorList>
    </citation>
    <scope>NUCLEOTIDE SEQUENCE</scope>
</reference>
<dbReference type="SUPFAM" id="SSF56219">
    <property type="entry name" value="DNase I-like"/>
    <property type="match status" value="1"/>
</dbReference>
<keyword evidence="1" id="KW-0808">Transferase</keyword>
<comment type="caution">
    <text evidence="1">The sequence shown here is derived from an EMBL/GenBank/DDBJ whole genome shotgun (WGS) entry which is preliminary data.</text>
</comment>
<keyword evidence="2" id="KW-1185">Reference proteome</keyword>
<name>A0ABQ4ZP36_9ASTR</name>
<evidence type="ECO:0000313" key="1">
    <source>
        <dbReference type="EMBL" id="GJS91685.1"/>
    </source>
</evidence>
<dbReference type="PANTHER" id="PTHR33710:SF64">
    <property type="entry name" value="ENDONUCLEASE_EXONUCLEASE_PHOSPHATASE DOMAIN-CONTAINING PROTEIN"/>
    <property type="match status" value="1"/>
</dbReference>
<dbReference type="InterPro" id="IPR036691">
    <property type="entry name" value="Endo/exonu/phosph_ase_sf"/>
</dbReference>
<evidence type="ECO:0000313" key="2">
    <source>
        <dbReference type="Proteomes" id="UP001151760"/>
    </source>
</evidence>
<organism evidence="1 2">
    <name type="scientific">Tanacetum coccineum</name>
    <dbReference type="NCBI Taxonomy" id="301880"/>
    <lineage>
        <taxon>Eukaryota</taxon>
        <taxon>Viridiplantae</taxon>
        <taxon>Streptophyta</taxon>
        <taxon>Embryophyta</taxon>
        <taxon>Tracheophyta</taxon>
        <taxon>Spermatophyta</taxon>
        <taxon>Magnoliopsida</taxon>
        <taxon>eudicotyledons</taxon>
        <taxon>Gunneridae</taxon>
        <taxon>Pentapetalae</taxon>
        <taxon>asterids</taxon>
        <taxon>campanulids</taxon>
        <taxon>Asterales</taxon>
        <taxon>Asteraceae</taxon>
        <taxon>Asteroideae</taxon>
        <taxon>Anthemideae</taxon>
        <taxon>Anthemidinae</taxon>
        <taxon>Tanacetum</taxon>
    </lineage>
</organism>
<protein>
    <submittedName>
        <fullName evidence="1">RNA-directed DNA polymerase, eukaryota</fullName>
    </submittedName>
</protein>
<proteinExistence type="predicted"/>
<keyword evidence="1" id="KW-0548">Nucleotidyltransferase</keyword>
<keyword evidence="1" id="KW-0695">RNA-directed DNA polymerase</keyword>
<dbReference type="EMBL" id="BQNB010011525">
    <property type="protein sequence ID" value="GJS91685.1"/>
    <property type="molecule type" value="Genomic_DNA"/>
</dbReference>
<accession>A0ABQ4ZP36</accession>
<dbReference type="GO" id="GO:0003964">
    <property type="term" value="F:RNA-directed DNA polymerase activity"/>
    <property type="evidence" value="ECO:0007669"/>
    <property type="project" value="UniProtKB-KW"/>
</dbReference>
<dbReference type="Proteomes" id="UP001151760">
    <property type="component" value="Unassembled WGS sequence"/>
</dbReference>